<keyword evidence="4" id="KW-0732">Signal</keyword>
<feature type="domain" description="ABC transporter substrate-binding protein PnrA-like" evidence="7">
    <location>
        <begin position="28"/>
        <end position="286"/>
    </location>
</feature>
<evidence type="ECO:0000256" key="3">
    <source>
        <dbReference type="ARBA" id="ARBA00022475"/>
    </source>
</evidence>
<dbReference type="Proteomes" id="UP000321440">
    <property type="component" value="Unassembled WGS sequence"/>
</dbReference>
<evidence type="ECO:0000256" key="5">
    <source>
        <dbReference type="ARBA" id="ARBA00023136"/>
    </source>
</evidence>
<keyword evidence="5" id="KW-0472">Membrane</keyword>
<comment type="similarity">
    <text evidence="2">Belongs to the BMP lipoprotein family.</text>
</comment>
<accession>A0A511W3J0</accession>
<dbReference type="InterPro" id="IPR050957">
    <property type="entry name" value="BMP_lipoprotein"/>
</dbReference>
<name>A0A511W3J0_9BACI</name>
<evidence type="ECO:0000313" key="8">
    <source>
        <dbReference type="EMBL" id="GEN45654.1"/>
    </source>
</evidence>
<evidence type="ECO:0000256" key="1">
    <source>
        <dbReference type="ARBA" id="ARBA00004193"/>
    </source>
</evidence>
<dbReference type="GO" id="GO:0005886">
    <property type="term" value="C:plasma membrane"/>
    <property type="evidence" value="ECO:0007669"/>
    <property type="project" value="UniProtKB-SubCell"/>
</dbReference>
<organism evidence="8 9">
    <name type="scientific">Alkalibacillus haloalkaliphilus</name>
    <dbReference type="NCBI Taxonomy" id="94136"/>
    <lineage>
        <taxon>Bacteria</taxon>
        <taxon>Bacillati</taxon>
        <taxon>Bacillota</taxon>
        <taxon>Bacilli</taxon>
        <taxon>Bacillales</taxon>
        <taxon>Bacillaceae</taxon>
        <taxon>Alkalibacillus</taxon>
    </lineage>
</organism>
<dbReference type="InterPro" id="IPR003760">
    <property type="entry name" value="PnrA-like"/>
</dbReference>
<sequence>MYKWLFLLMITPMILSSCGYFNSGQLNNVGLLLEGTIHDETWGRGAYLGSLNIKEEQNVSALLRENIDTHREAEEAVQDFASQGVNLVFGHGENFGRMFEQMNEHHPDIQFVYFNGQIFDRNITSVNFDGYHMGFFSGMLAAEMTETNQIGVIAAYHHQDEVQGFYEGIQAVDSSINTVINSVNSWHDQQRAMMMFEQMLDHNIDVIYPAGDGFNVPVIRAAEQHDIYAVGYIHDQYDVAPETVLTSTVQEVEGLYSEIAQMYNEGTLPSGIMNISFDQDYIYLGEYGDAVPIHLAAHIDEIIEQYIETGRLPQ</sequence>
<dbReference type="InterPro" id="IPR028082">
    <property type="entry name" value="Peripla_BP_I"/>
</dbReference>
<dbReference type="RefSeq" id="WP_218025407.1">
    <property type="nucleotide sequence ID" value="NZ_BJYA01000009.1"/>
</dbReference>
<dbReference type="Gene3D" id="3.40.50.2300">
    <property type="match status" value="2"/>
</dbReference>
<comment type="caution">
    <text evidence="8">The sequence shown here is derived from an EMBL/GenBank/DDBJ whole genome shotgun (WGS) entry which is preliminary data.</text>
</comment>
<keyword evidence="3" id="KW-1003">Cell membrane</keyword>
<dbReference type="PANTHER" id="PTHR34296">
    <property type="entry name" value="TRANSCRIPTIONAL ACTIVATOR PROTEIN MED"/>
    <property type="match status" value="1"/>
</dbReference>
<evidence type="ECO:0000313" key="9">
    <source>
        <dbReference type="Proteomes" id="UP000321440"/>
    </source>
</evidence>
<keyword evidence="6" id="KW-0449">Lipoprotein</keyword>
<proteinExistence type="inferred from homology"/>
<dbReference type="Pfam" id="PF02608">
    <property type="entry name" value="Bmp"/>
    <property type="match status" value="1"/>
</dbReference>
<evidence type="ECO:0000259" key="7">
    <source>
        <dbReference type="Pfam" id="PF02608"/>
    </source>
</evidence>
<gene>
    <name evidence="8" type="primary">med</name>
    <name evidence="8" type="ORF">AHA02nite_14300</name>
</gene>
<dbReference type="EMBL" id="BJYA01000009">
    <property type="protein sequence ID" value="GEN45654.1"/>
    <property type="molecule type" value="Genomic_DNA"/>
</dbReference>
<dbReference type="PROSITE" id="PS51257">
    <property type="entry name" value="PROKAR_LIPOPROTEIN"/>
    <property type="match status" value="1"/>
</dbReference>
<comment type="subcellular location">
    <subcellularLocation>
        <location evidence="1">Cell membrane</location>
        <topology evidence="1">Lipid-anchor</topology>
    </subcellularLocation>
</comment>
<evidence type="ECO:0000256" key="2">
    <source>
        <dbReference type="ARBA" id="ARBA00008610"/>
    </source>
</evidence>
<evidence type="ECO:0000256" key="6">
    <source>
        <dbReference type="ARBA" id="ARBA00023288"/>
    </source>
</evidence>
<dbReference type="PANTHER" id="PTHR34296:SF2">
    <property type="entry name" value="ABC TRANSPORTER GUANOSINE-BINDING PROTEIN NUPN"/>
    <property type="match status" value="1"/>
</dbReference>
<reference evidence="8 9" key="1">
    <citation type="submission" date="2019-07" db="EMBL/GenBank/DDBJ databases">
        <title>Whole genome shotgun sequence of Alkalibacillus haloalkaliphilus NBRC 103110.</title>
        <authorList>
            <person name="Hosoyama A."/>
            <person name="Uohara A."/>
            <person name="Ohji S."/>
            <person name="Ichikawa N."/>
        </authorList>
    </citation>
    <scope>NUCLEOTIDE SEQUENCE [LARGE SCALE GENOMIC DNA]</scope>
    <source>
        <strain evidence="8 9">NBRC 103110</strain>
    </source>
</reference>
<dbReference type="AlphaFoldDB" id="A0A511W3J0"/>
<protein>
    <submittedName>
        <fullName evidence="8">Transcriptional activator protein med</fullName>
    </submittedName>
</protein>
<dbReference type="SUPFAM" id="SSF53822">
    <property type="entry name" value="Periplasmic binding protein-like I"/>
    <property type="match status" value="1"/>
</dbReference>
<keyword evidence="9" id="KW-1185">Reference proteome</keyword>
<evidence type="ECO:0000256" key="4">
    <source>
        <dbReference type="ARBA" id="ARBA00022729"/>
    </source>
</evidence>